<dbReference type="AlphaFoldDB" id="A0AAV6WGG3"/>
<feature type="transmembrane region" description="Helical" evidence="1">
    <location>
        <begin position="120"/>
        <end position="140"/>
    </location>
</feature>
<feature type="transmembrane region" description="Helical" evidence="1">
    <location>
        <begin position="240"/>
        <end position="260"/>
    </location>
</feature>
<sequence length="746" mass="84348">MSISVPPNNNTDEYIQRQLAGPMPWIGMYVAAASLACSVAMATNVFHGFRSKKLWFPCKYFSLNATSLTLLAVAMKLPVDLTTNFWAITDRLAKLSSLALMSIATGNFMISVGSMDDKDILTNVTALAILIVTVFVDVFIQIIQTRSIIRRHLVFPEEVLTAVSMLFLLALLLSSSIMILSTKKYLEAKYQEIHSEALSEESLDTSEFTTRKLKGLVKKYWVMAETGSPQFVIARSATSAASGVICMLIVVILLVAQIRMAVIHKRFGLTASVYGNSTNWILISQSIGVAFGSLAPALRWYIAVNLRCSTKVKDELKIETYWTERLVEWKRSSLPSTIRHLKRKKVLHTAKGYTLNFLVRVQIFIVLSSKLVLLISSFVSHPLVLLFQHLKYLKIQKRINSIPRNVEESGDDNTETDIRRYALKLKGEAELPEKTLESICNEVERVIEIGKKQQPKSLLQLLKKSNSFDGVITFDSNQVPSLHPQEPPNCWSLPLVTLTCISISLPNISNDKVNSIVSSVREGLVFVNLVEKCLYNNGDLMNTREAATIWTGVELHHKWQDKVDLQKISLESRNSHDALQKLSTESEKIVLKFKRDSKDCVMRNPLNWPPNIIAANSMYRISQTISLVYNQQGVNIEEETEDDERLFERLSVMIADILSACLINLTRVITMKCHRNSIEEREKNVREAALLLGETEQVLSFLWHRESPRFSSEQTAAYIEEWRSVMEMTPSQHSGYDHVSIEILEG</sequence>
<name>A0AAV6WGG3_9LAMI</name>
<evidence type="ECO:0000256" key="1">
    <source>
        <dbReference type="SAM" id="Phobius"/>
    </source>
</evidence>
<dbReference type="PANTHER" id="PTHR35307">
    <property type="entry name" value="PROTEIN, PUTATIVE-RELATED"/>
    <property type="match status" value="1"/>
</dbReference>
<proteinExistence type="predicted"/>
<reference evidence="2" key="1">
    <citation type="submission" date="2019-10" db="EMBL/GenBank/DDBJ databases">
        <authorList>
            <person name="Zhang R."/>
            <person name="Pan Y."/>
            <person name="Wang J."/>
            <person name="Ma R."/>
            <person name="Yu S."/>
        </authorList>
    </citation>
    <scope>NUCLEOTIDE SEQUENCE</scope>
    <source>
        <strain evidence="2">LA-IB0</strain>
        <tissue evidence="2">Leaf</tissue>
    </source>
</reference>
<accession>A0AAV6WGG3</accession>
<keyword evidence="3" id="KW-1185">Reference proteome</keyword>
<dbReference type="PANTHER" id="PTHR35307:SF3">
    <property type="entry name" value="DUF4220 DOMAIN-CONTAINING PROTEIN"/>
    <property type="match status" value="1"/>
</dbReference>
<feature type="transmembrane region" description="Helical" evidence="1">
    <location>
        <begin position="58"/>
        <end position="75"/>
    </location>
</feature>
<evidence type="ECO:0000313" key="2">
    <source>
        <dbReference type="EMBL" id="KAG8369688.1"/>
    </source>
</evidence>
<comment type="caution">
    <text evidence="2">The sequence shown here is derived from an EMBL/GenBank/DDBJ whole genome shotgun (WGS) entry which is preliminary data.</text>
</comment>
<keyword evidence="1" id="KW-0472">Membrane</keyword>
<organism evidence="2 3">
    <name type="scientific">Buddleja alternifolia</name>
    <dbReference type="NCBI Taxonomy" id="168488"/>
    <lineage>
        <taxon>Eukaryota</taxon>
        <taxon>Viridiplantae</taxon>
        <taxon>Streptophyta</taxon>
        <taxon>Embryophyta</taxon>
        <taxon>Tracheophyta</taxon>
        <taxon>Spermatophyta</taxon>
        <taxon>Magnoliopsida</taxon>
        <taxon>eudicotyledons</taxon>
        <taxon>Gunneridae</taxon>
        <taxon>Pentapetalae</taxon>
        <taxon>asterids</taxon>
        <taxon>lamiids</taxon>
        <taxon>Lamiales</taxon>
        <taxon>Scrophulariaceae</taxon>
        <taxon>Buddlejeae</taxon>
        <taxon>Buddleja</taxon>
    </lineage>
</organism>
<keyword evidence="1" id="KW-1133">Transmembrane helix</keyword>
<gene>
    <name evidence="2" type="ORF">BUALT_Bualt14G0040000</name>
</gene>
<dbReference type="EMBL" id="WHWC01000014">
    <property type="protein sequence ID" value="KAG8369688.1"/>
    <property type="molecule type" value="Genomic_DNA"/>
</dbReference>
<feature type="transmembrane region" description="Helical" evidence="1">
    <location>
        <begin position="26"/>
        <end position="46"/>
    </location>
</feature>
<protein>
    <submittedName>
        <fullName evidence="2">Uncharacterized protein</fullName>
    </submittedName>
</protein>
<feature type="transmembrane region" description="Helical" evidence="1">
    <location>
        <begin position="160"/>
        <end position="180"/>
    </location>
</feature>
<feature type="transmembrane region" description="Helical" evidence="1">
    <location>
        <begin position="371"/>
        <end position="390"/>
    </location>
</feature>
<evidence type="ECO:0000313" key="3">
    <source>
        <dbReference type="Proteomes" id="UP000826271"/>
    </source>
</evidence>
<feature type="transmembrane region" description="Helical" evidence="1">
    <location>
        <begin position="280"/>
        <end position="302"/>
    </location>
</feature>
<feature type="transmembrane region" description="Helical" evidence="1">
    <location>
        <begin position="95"/>
        <end position="113"/>
    </location>
</feature>
<dbReference type="Proteomes" id="UP000826271">
    <property type="component" value="Unassembled WGS sequence"/>
</dbReference>
<keyword evidence="1" id="KW-0812">Transmembrane</keyword>